<feature type="domain" description="HTH arsR-type" evidence="4">
    <location>
        <begin position="1"/>
        <end position="95"/>
    </location>
</feature>
<evidence type="ECO:0000256" key="3">
    <source>
        <dbReference type="ARBA" id="ARBA00023163"/>
    </source>
</evidence>
<keyword evidence="2" id="KW-0238">DNA-binding</keyword>
<dbReference type="Gene3D" id="1.10.10.10">
    <property type="entry name" value="Winged helix-like DNA-binding domain superfamily/Winged helix DNA-binding domain"/>
    <property type="match status" value="1"/>
</dbReference>
<dbReference type="InterPro" id="IPR036390">
    <property type="entry name" value="WH_DNA-bd_sf"/>
</dbReference>
<evidence type="ECO:0000259" key="4">
    <source>
        <dbReference type="PROSITE" id="PS50987"/>
    </source>
</evidence>
<protein>
    <submittedName>
        <fullName evidence="5">ArsR family transcriptional regulator</fullName>
    </submittedName>
</protein>
<dbReference type="Pfam" id="PF12840">
    <property type="entry name" value="HTH_20"/>
    <property type="match status" value="1"/>
</dbReference>
<dbReference type="InterPro" id="IPR011991">
    <property type="entry name" value="ArsR-like_HTH"/>
</dbReference>
<reference evidence="5" key="1">
    <citation type="journal article" date="2020" name="mSystems">
        <title>Genome- and Community-Level Interaction Insights into Carbon Utilization and Element Cycling Functions of Hydrothermarchaeota in Hydrothermal Sediment.</title>
        <authorList>
            <person name="Zhou Z."/>
            <person name="Liu Y."/>
            <person name="Xu W."/>
            <person name="Pan J."/>
            <person name="Luo Z.H."/>
            <person name="Li M."/>
        </authorList>
    </citation>
    <scope>NUCLEOTIDE SEQUENCE [LARGE SCALE GENOMIC DNA]</scope>
    <source>
        <strain evidence="5">SpSt-902</strain>
    </source>
</reference>
<dbReference type="CDD" id="cd00090">
    <property type="entry name" value="HTH_ARSR"/>
    <property type="match status" value="1"/>
</dbReference>
<dbReference type="InterPro" id="IPR051011">
    <property type="entry name" value="Metal_resp_trans_reg"/>
</dbReference>
<sequence length="105" mass="11567">MENSLAVKLFESLAQESRLAIFRLLVVAGPPGMHATAISDRLALPPATLSFHLKTLCQSGLVEVRRNGRFMIYRASFSLMQELIDFLAENCCASSPGENCGFFDQ</sequence>
<dbReference type="PRINTS" id="PR00778">
    <property type="entry name" value="HTHARSR"/>
</dbReference>
<evidence type="ECO:0000256" key="2">
    <source>
        <dbReference type="ARBA" id="ARBA00023125"/>
    </source>
</evidence>
<dbReference type="InterPro" id="IPR036388">
    <property type="entry name" value="WH-like_DNA-bd_sf"/>
</dbReference>
<dbReference type="SUPFAM" id="SSF46785">
    <property type="entry name" value="Winged helix' DNA-binding domain"/>
    <property type="match status" value="1"/>
</dbReference>
<gene>
    <name evidence="5" type="ORF">ENX03_06100</name>
</gene>
<proteinExistence type="predicted"/>
<keyword evidence="1" id="KW-0805">Transcription regulation</keyword>
<accession>A0A7C3LSG8</accession>
<comment type="caution">
    <text evidence="5">The sequence shown here is derived from an EMBL/GenBank/DDBJ whole genome shotgun (WGS) entry which is preliminary data.</text>
</comment>
<dbReference type="InterPro" id="IPR001845">
    <property type="entry name" value="HTH_ArsR_DNA-bd_dom"/>
</dbReference>
<dbReference type="PANTHER" id="PTHR43132:SF2">
    <property type="entry name" value="ARSENICAL RESISTANCE OPERON REPRESSOR ARSR-RELATED"/>
    <property type="match status" value="1"/>
</dbReference>
<dbReference type="PANTHER" id="PTHR43132">
    <property type="entry name" value="ARSENICAL RESISTANCE OPERON REPRESSOR ARSR-RELATED"/>
    <property type="match status" value="1"/>
</dbReference>
<dbReference type="EMBL" id="DTMM01000119">
    <property type="protein sequence ID" value="HFT93500.1"/>
    <property type="molecule type" value="Genomic_DNA"/>
</dbReference>
<dbReference type="PROSITE" id="PS50987">
    <property type="entry name" value="HTH_ARSR_2"/>
    <property type="match status" value="1"/>
</dbReference>
<evidence type="ECO:0000256" key="1">
    <source>
        <dbReference type="ARBA" id="ARBA00023015"/>
    </source>
</evidence>
<organism evidence="5">
    <name type="scientific">Leptospirillum ferriphilum</name>
    <dbReference type="NCBI Taxonomy" id="178606"/>
    <lineage>
        <taxon>Bacteria</taxon>
        <taxon>Pseudomonadati</taxon>
        <taxon>Nitrospirota</taxon>
        <taxon>Nitrospiria</taxon>
        <taxon>Nitrospirales</taxon>
        <taxon>Nitrospiraceae</taxon>
        <taxon>Leptospirillum</taxon>
    </lineage>
</organism>
<dbReference type="GO" id="GO:0003700">
    <property type="term" value="F:DNA-binding transcription factor activity"/>
    <property type="evidence" value="ECO:0007669"/>
    <property type="project" value="InterPro"/>
</dbReference>
<evidence type="ECO:0000313" key="5">
    <source>
        <dbReference type="EMBL" id="HFT93500.1"/>
    </source>
</evidence>
<dbReference type="NCBIfam" id="NF033788">
    <property type="entry name" value="HTH_metalloreg"/>
    <property type="match status" value="1"/>
</dbReference>
<name>A0A7C3LSG8_9BACT</name>
<dbReference type="SMART" id="SM00418">
    <property type="entry name" value="HTH_ARSR"/>
    <property type="match status" value="1"/>
</dbReference>
<dbReference type="GO" id="GO:0003677">
    <property type="term" value="F:DNA binding"/>
    <property type="evidence" value="ECO:0007669"/>
    <property type="project" value="UniProtKB-KW"/>
</dbReference>
<keyword evidence="3" id="KW-0804">Transcription</keyword>
<dbReference type="AlphaFoldDB" id="A0A7C3LSG8"/>